<dbReference type="AlphaFoldDB" id="A0A1G4MJ42"/>
<reference evidence="3 4" key="1">
    <citation type="submission" date="2016-03" db="EMBL/GenBank/DDBJ databases">
        <authorList>
            <person name="Devillers H."/>
        </authorList>
    </citation>
    <scope>NUCLEOTIDE SEQUENCE [LARGE SCALE GENOMIC DNA]</scope>
    <source>
        <strain evidence="3">CBS 6772</strain>
    </source>
</reference>
<protein>
    <submittedName>
        <fullName evidence="3">LAFE_0H01596g1_1</fullName>
    </submittedName>
</protein>
<proteinExistence type="predicted"/>
<dbReference type="InterPro" id="IPR028000">
    <property type="entry name" value="Pma1"/>
</dbReference>
<dbReference type="Pfam" id="PF14610">
    <property type="entry name" value="Psg1"/>
    <property type="match status" value="1"/>
</dbReference>
<keyword evidence="1" id="KW-0812">Transmembrane</keyword>
<dbReference type="EMBL" id="LT598491">
    <property type="protein sequence ID" value="SCW03904.1"/>
    <property type="molecule type" value="Genomic_DNA"/>
</dbReference>
<evidence type="ECO:0000256" key="1">
    <source>
        <dbReference type="SAM" id="Phobius"/>
    </source>
</evidence>
<accession>A0A1G4MJ42</accession>
<feature type="signal peptide" evidence="2">
    <location>
        <begin position="1"/>
        <end position="20"/>
    </location>
</feature>
<evidence type="ECO:0000256" key="2">
    <source>
        <dbReference type="SAM" id="SignalP"/>
    </source>
</evidence>
<dbReference type="Proteomes" id="UP000190831">
    <property type="component" value="Chromosome H"/>
</dbReference>
<keyword evidence="2" id="KW-0732">Signal</keyword>
<evidence type="ECO:0000313" key="3">
    <source>
        <dbReference type="EMBL" id="SCW03904.1"/>
    </source>
</evidence>
<dbReference type="OrthoDB" id="4084551at2759"/>
<keyword evidence="1" id="KW-0472">Membrane</keyword>
<evidence type="ECO:0000313" key="4">
    <source>
        <dbReference type="Proteomes" id="UP000190831"/>
    </source>
</evidence>
<keyword evidence="1" id="KW-1133">Transmembrane helix</keyword>
<dbReference type="OMA" id="RCTPDRY"/>
<feature type="chain" id="PRO_5009237372" evidence="2">
    <location>
        <begin position="21"/>
        <end position="389"/>
    </location>
</feature>
<keyword evidence="4" id="KW-1185">Reference proteome</keyword>
<sequence>MKGASFIAYLLCILLGSAQAYVPVKKPKHTTTTTEVPKPWLRTISSTIKEIVTPTVIAGVTFSAKPLETPDPLQPWISLKKDGTPQTIKPEIKKGRTVKASPDYSTYFKTAYTTTYSYEDLQAHNMDADEHLEEEVFVDEDSTYISLNPVIRCTPDTYFKKGIARDISSEPFCTPRENSVLKVDHTYFVTWYTRFFRDEVTEETIDQVRLHLFAVKEKAHDKGFKRNLNAAFFSSEWLKNVDGLYPLEVSEDWLDGKYERKALLAIQPRSIPDDEFNPLEYGLLVEVSLGSRVFKNTKEQLALQDEGITDESWYYVAMTMPTIVLFACVAMYFFLYLSKDTRDVSDVKRYALGQKRRVLGKLKDMKKFKGMKNHAYNELPTYRKNSKQS</sequence>
<organism evidence="3 4">
    <name type="scientific">Lachancea fermentati</name>
    <name type="common">Zygosaccharomyces fermentati</name>
    <dbReference type="NCBI Taxonomy" id="4955"/>
    <lineage>
        <taxon>Eukaryota</taxon>
        <taxon>Fungi</taxon>
        <taxon>Dikarya</taxon>
        <taxon>Ascomycota</taxon>
        <taxon>Saccharomycotina</taxon>
        <taxon>Saccharomycetes</taxon>
        <taxon>Saccharomycetales</taxon>
        <taxon>Saccharomycetaceae</taxon>
        <taxon>Lachancea</taxon>
    </lineage>
</organism>
<feature type="transmembrane region" description="Helical" evidence="1">
    <location>
        <begin position="313"/>
        <end position="335"/>
    </location>
</feature>
<gene>
    <name evidence="3" type="ORF">LAFE_0H01596G</name>
</gene>
<name>A0A1G4MJ42_LACFM</name>